<evidence type="ECO:0000313" key="1">
    <source>
        <dbReference type="EMBL" id="GBH22237.1"/>
    </source>
</evidence>
<reference evidence="1" key="1">
    <citation type="submission" date="2017-04" db="EMBL/GenBank/DDBJ databases">
        <title>Unveiling RNA virosphere associated with marine microorganisms.</title>
        <authorList>
            <person name="Urayama S."/>
            <person name="Takaki Y."/>
            <person name="Nishi S."/>
            <person name="Yoshida Y."/>
            <person name="Deguchi S."/>
            <person name="Takai K."/>
            <person name="Nunoura T."/>
        </authorList>
    </citation>
    <scope>NUCLEOTIDE SEQUENCE</scope>
</reference>
<sequence>MESFFSVNRMPMLFPSPFKDEAHRLLPHEGSVVSGLIYTSQMGSDIVDCLFRVEARAAGLLDYRFFNQGDDALFATRDAAAIQRIIAGGGRAGYRLTSTHEAAFLMSRLTTRGPTAYKYLSRMVDACLNREVMREPTTLTAYAAAMAIRYELLTGSPLQKYFYPVLLSVDNDRINAAVALAKQFGALYLAQRAMREQSTEQMVANADQTEGLRELLARAGLDATPSVRAELDRYTLRSRAKISELEATPISSSEAIRLLYLLTRDNQ</sequence>
<accession>A0A2V0RAV9</accession>
<organism evidence="1">
    <name type="scientific">viral metagenome</name>
    <dbReference type="NCBI Taxonomy" id="1070528"/>
    <lineage>
        <taxon>unclassified sequences</taxon>
        <taxon>metagenomes</taxon>
        <taxon>organismal metagenomes</taxon>
    </lineage>
</organism>
<dbReference type="AlphaFoldDB" id="A0A2V0RAV9"/>
<proteinExistence type="predicted"/>
<comment type="caution">
    <text evidence="1">The sequence shown here is derived from an EMBL/GenBank/DDBJ whole genome shotgun (WGS) entry which is preliminary data.</text>
</comment>
<dbReference type="EMBL" id="BDQA01000794">
    <property type="protein sequence ID" value="GBH22237.1"/>
    <property type="molecule type" value="Genomic_RNA"/>
</dbReference>
<protein>
    <submittedName>
        <fullName evidence="1">Uncharacterized protein</fullName>
    </submittedName>
</protein>
<name>A0A2V0RAV9_9ZZZZ</name>
<dbReference type="SUPFAM" id="SSF56672">
    <property type="entry name" value="DNA/RNA polymerases"/>
    <property type="match status" value="1"/>
</dbReference>
<dbReference type="InterPro" id="IPR043502">
    <property type="entry name" value="DNA/RNA_pol_sf"/>
</dbReference>